<comment type="caution">
    <text evidence="2">The sequence shown here is derived from an EMBL/GenBank/DDBJ whole genome shotgun (WGS) entry which is preliminary data.</text>
</comment>
<dbReference type="Pfam" id="PF10551">
    <property type="entry name" value="MULE"/>
    <property type="match status" value="1"/>
</dbReference>
<protein>
    <recommendedName>
        <fullName evidence="1">MULE transposase domain-containing protein</fullName>
    </recommendedName>
</protein>
<name>A0AAV3RHU9_LITER</name>
<dbReference type="InterPro" id="IPR052579">
    <property type="entry name" value="Zinc_finger_SWIM"/>
</dbReference>
<organism evidence="2 3">
    <name type="scientific">Lithospermum erythrorhizon</name>
    <name type="common">Purple gromwell</name>
    <name type="synonym">Lithospermum officinale var. erythrorhizon</name>
    <dbReference type="NCBI Taxonomy" id="34254"/>
    <lineage>
        <taxon>Eukaryota</taxon>
        <taxon>Viridiplantae</taxon>
        <taxon>Streptophyta</taxon>
        <taxon>Embryophyta</taxon>
        <taxon>Tracheophyta</taxon>
        <taxon>Spermatophyta</taxon>
        <taxon>Magnoliopsida</taxon>
        <taxon>eudicotyledons</taxon>
        <taxon>Gunneridae</taxon>
        <taxon>Pentapetalae</taxon>
        <taxon>asterids</taxon>
        <taxon>lamiids</taxon>
        <taxon>Boraginales</taxon>
        <taxon>Boraginaceae</taxon>
        <taxon>Boraginoideae</taxon>
        <taxon>Lithospermeae</taxon>
        <taxon>Lithospermum</taxon>
    </lineage>
</organism>
<dbReference type="EMBL" id="BAABME010027682">
    <property type="protein sequence ID" value="GAA0175964.1"/>
    <property type="molecule type" value="Genomic_DNA"/>
</dbReference>
<proteinExistence type="predicted"/>
<evidence type="ECO:0000259" key="1">
    <source>
        <dbReference type="Pfam" id="PF10551"/>
    </source>
</evidence>
<keyword evidence="3" id="KW-1185">Reference proteome</keyword>
<gene>
    <name evidence="2" type="ORF">LIER_42004</name>
</gene>
<dbReference type="Proteomes" id="UP001454036">
    <property type="component" value="Unassembled WGS sequence"/>
</dbReference>
<evidence type="ECO:0000313" key="3">
    <source>
        <dbReference type="Proteomes" id="UP001454036"/>
    </source>
</evidence>
<evidence type="ECO:0000313" key="2">
    <source>
        <dbReference type="EMBL" id="GAA0175964.1"/>
    </source>
</evidence>
<accession>A0AAV3RHU9</accession>
<dbReference type="PANTHER" id="PTHR31569">
    <property type="entry name" value="SWIM-TYPE DOMAIN-CONTAINING PROTEIN"/>
    <property type="match status" value="1"/>
</dbReference>
<feature type="domain" description="MULE transposase" evidence="1">
    <location>
        <begin position="68"/>
        <end position="160"/>
    </location>
</feature>
<sequence length="198" mass="23258">MKTIYNIRQQLKHEMMEDRTVLQQFVKVLGDTGYKYELRIEVVTNVVSDVLFVHPDSLKLLHAFPYILIMDSTYNTNRYKVPLFEIFGITSTGNSFVAAYAFLSSEQEKIYTWVLDMLRKHMIKQLPTVILTDREMALINAIDIIFPSTFHMLCRWHIEKDVEAMVLKQTQNKDLATSFKFSWKRLLNSQSATDYEKS</sequence>
<dbReference type="PANTHER" id="PTHR31569:SF4">
    <property type="entry name" value="SWIM-TYPE DOMAIN-CONTAINING PROTEIN"/>
    <property type="match status" value="1"/>
</dbReference>
<reference evidence="2 3" key="1">
    <citation type="submission" date="2024-01" db="EMBL/GenBank/DDBJ databases">
        <title>The complete chloroplast genome sequence of Lithospermum erythrorhizon: insights into the phylogenetic relationship among Boraginaceae species and the maternal lineages of purple gromwells.</title>
        <authorList>
            <person name="Okada T."/>
            <person name="Watanabe K."/>
        </authorList>
    </citation>
    <scope>NUCLEOTIDE SEQUENCE [LARGE SCALE GENOMIC DNA]</scope>
</reference>
<dbReference type="AlphaFoldDB" id="A0AAV3RHU9"/>
<dbReference type="InterPro" id="IPR018289">
    <property type="entry name" value="MULE_transposase_dom"/>
</dbReference>